<evidence type="ECO:0008006" key="3">
    <source>
        <dbReference type="Google" id="ProtNLM"/>
    </source>
</evidence>
<evidence type="ECO:0000313" key="1">
    <source>
        <dbReference type="EMBL" id="KAG6629418.1"/>
    </source>
</evidence>
<proteinExistence type="predicted"/>
<protein>
    <recommendedName>
        <fullName evidence="3">DUF4219 domain-containing protein</fullName>
    </recommendedName>
</protein>
<gene>
    <name evidence="1" type="ORF">CIPAW_14G083000</name>
</gene>
<dbReference type="Pfam" id="PF14223">
    <property type="entry name" value="Retrotran_gag_2"/>
    <property type="match status" value="1"/>
</dbReference>
<dbReference type="PANTHER" id="PTHR35317">
    <property type="entry name" value="OS04G0629600 PROTEIN"/>
    <property type="match status" value="1"/>
</dbReference>
<name>A0A8T1NI48_CARIL</name>
<dbReference type="EMBL" id="CM031822">
    <property type="protein sequence ID" value="KAG6629418.1"/>
    <property type="molecule type" value="Genomic_DNA"/>
</dbReference>
<comment type="caution">
    <text evidence="1">The sequence shown here is derived from an EMBL/GenBank/DDBJ whole genome shotgun (WGS) entry which is preliminary data.</text>
</comment>
<evidence type="ECO:0000313" key="2">
    <source>
        <dbReference type="Proteomes" id="UP000811609"/>
    </source>
</evidence>
<reference evidence="1" key="1">
    <citation type="submission" date="2020-12" db="EMBL/GenBank/DDBJ databases">
        <title>WGS assembly of Carya illinoinensis cv. Pawnee.</title>
        <authorList>
            <person name="Platts A."/>
            <person name="Shu S."/>
            <person name="Wright S."/>
            <person name="Barry K."/>
            <person name="Edger P."/>
            <person name="Pires J.C."/>
            <person name="Schmutz J."/>
        </authorList>
    </citation>
    <scope>NUCLEOTIDE SEQUENCE</scope>
    <source>
        <tissue evidence="1">Leaf</tissue>
    </source>
</reference>
<dbReference type="PANTHER" id="PTHR35317:SF28">
    <property type="entry name" value="ZINC FINGER, CCHC-TYPE, RIBONUCLEASE H-LIKE DOMAIN, GAG-PRE-INTEGRASE DOMAIN PROTEIN-RELATED"/>
    <property type="match status" value="1"/>
</dbReference>
<dbReference type="AlphaFoldDB" id="A0A8T1NI48"/>
<sequence>MSSKGATLSLQYPQFANPNYENWAIRMKAILGSQGLWEIVQKGFDQPQNEESLNQAQKEALEKERKKDQCALTFLHQGLDDDMFEKVANETNCKQVWDTLQNYIMGVEKVK</sequence>
<dbReference type="Proteomes" id="UP000811609">
    <property type="component" value="Chromosome 14"/>
</dbReference>
<accession>A0A8T1NI48</accession>
<organism evidence="1 2">
    <name type="scientific">Carya illinoinensis</name>
    <name type="common">Pecan</name>
    <dbReference type="NCBI Taxonomy" id="32201"/>
    <lineage>
        <taxon>Eukaryota</taxon>
        <taxon>Viridiplantae</taxon>
        <taxon>Streptophyta</taxon>
        <taxon>Embryophyta</taxon>
        <taxon>Tracheophyta</taxon>
        <taxon>Spermatophyta</taxon>
        <taxon>Magnoliopsida</taxon>
        <taxon>eudicotyledons</taxon>
        <taxon>Gunneridae</taxon>
        <taxon>Pentapetalae</taxon>
        <taxon>rosids</taxon>
        <taxon>fabids</taxon>
        <taxon>Fagales</taxon>
        <taxon>Juglandaceae</taxon>
        <taxon>Carya</taxon>
    </lineage>
</organism>
<keyword evidence="2" id="KW-1185">Reference proteome</keyword>